<comment type="caution">
    <text evidence="3">The sequence shown here is derived from an EMBL/GenBank/DDBJ whole genome shotgun (WGS) entry which is preliminary data.</text>
</comment>
<dbReference type="InterPro" id="IPR027705">
    <property type="entry name" value="Flotillin_fam"/>
</dbReference>
<keyword evidence="1" id="KW-0472">Membrane</keyword>
<protein>
    <recommendedName>
        <fullName evidence="1">Flotillin-like</fullName>
    </recommendedName>
</protein>
<dbReference type="PANTHER" id="PTHR13806">
    <property type="entry name" value="FLOTILLIN-RELATED"/>
    <property type="match status" value="1"/>
</dbReference>
<proteinExistence type="inferred from homology"/>
<accession>A0AA88IZ55</accession>
<evidence type="ECO:0000256" key="2">
    <source>
        <dbReference type="SAM" id="MobiDB-lite"/>
    </source>
</evidence>
<evidence type="ECO:0000313" key="4">
    <source>
        <dbReference type="Proteomes" id="UP001187192"/>
    </source>
</evidence>
<dbReference type="Proteomes" id="UP001187192">
    <property type="component" value="Unassembled WGS sequence"/>
</dbReference>
<reference evidence="3" key="1">
    <citation type="submission" date="2023-07" db="EMBL/GenBank/DDBJ databases">
        <title>draft genome sequence of fig (Ficus carica).</title>
        <authorList>
            <person name="Takahashi T."/>
            <person name="Nishimura K."/>
        </authorList>
    </citation>
    <scope>NUCLEOTIDE SEQUENCE</scope>
</reference>
<keyword evidence="1" id="KW-1003">Cell membrane</keyword>
<feature type="region of interest" description="Disordered" evidence="2">
    <location>
        <begin position="1"/>
        <end position="51"/>
    </location>
</feature>
<dbReference type="GO" id="GO:0005901">
    <property type="term" value="C:caveola"/>
    <property type="evidence" value="ECO:0007669"/>
    <property type="project" value="UniProtKB-SubCell"/>
</dbReference>
<dbReference type="PANTHER" id="PTHR13806:SF31">
    <property type="entry name" value="FLOTILLIN-LIKE PROTEIN 1-RELATED"/>
    <property type="match status" value="1"/>
</dbReference>
<gene>
    <name evidence="3" type="ORF">TIFTF001_026738</name>
</gene>
<evidence type="ECO:0000256" key="1">
    <source>
        <dbReference type="RuleBase" id="RU366054"/>
    </source>
</evidence>
<comment type="similarity">
    <text evidence="1">Belongs to the band 7/mec-2 family. Flotillin subfamily.</text>
</comment>
<feature type="region of interest" description="Disordered" evidence="2">
    <location>
        <begin position="302"/>
        <end position="323"/>
    </location>
</feature>
<organism evidence="3 4">
    <name type="scientific">Ficus carica</name>
    <name type="common">Common fig</name>
    <dbReference type="NCBI Taxonomy" id="3494"/>
    <lineage>
        <taxon>Eukaryota</taxon>
        <taxon>Viridiplantae</taxon>
        <taxon>Streptophyta</taxon>
        <taxon>Embryophyta</taxon>
        <taxon>Tracheophyta</taxon>
        <taxon>Spermatophyta</taxon>
        <taxon>Magnoliopsida</taxon>
        <taxon>eudicotyledons</taxon>
        <taxon>Gunneridae</taxon>
        <taxon>Pentapetalae</taxon>
        <taxon>rosids</taxon>
        <taxon>fabids</taxon>
        <taxon>Rosales</taxon>
        <taxon>Moraceae</taxon>
        <taxon>Ficeae</taxon>
        <taxon>Ficus</taxon>
    </lineage>
</organism>
<dbReference type="AlphaFoldDB" id="A0AA88IZ55"/>
<name>A0AA88IZ55_FICCA</name>
<dbReference type="EMBL" id="BTGU01000071">
    <property type="protein sequence ID" value="GMN57637.1"/>
    <property type="molecule type" value="Genomic_DNA"/>
</dbReference>
<comment type="subcellular location">
    <subcellularLocation>
        <location evidence="1">Cell membrane</location>
        <topology evidence="1">Lipid-anchor</topology>
    </subcellularLocation>
    <subcellularLocation>
        <location evidence="1">Membrane</location>
        <location evidence="1">Caveola</location>
    </subcellularLocation>
</comment>
<feature type="compositionally biased region" description="Basic and acidic residues" evidence="2">
    <location>
        <begin position="18"/>
        <end position="44"/>
    </location>
</feature>
<evidence type="ECO:0000313" key="3">
    <source>
        <dbReference type="EMBL" id="GMN57637.1"/>
    </source>
</evidence>
<sequence>MAALGKQEEIGELGHAAAIDRDSSIDTAEAKKKGDVGAKVREAETAQNAARIDAESKIVSTQKQGAAKKEDIKVNTELKIFENQRKADVLESDTAFATKKALCDKETKLANVEAKNAVDVRDAELKTDLEKKKAKTQTEKLRADLLSKAIVDYEIKVQEANWELYKKQRAADADLYCNEQAAKAQKANAEASLFAKQKEAEGIVVMAEAEGLYLNTLMKQLGGSYLAVRDYLMIKNNMFQDIAKINAQAVQGLQPKISLWSQGNNACGGGESNGGAMKDMAAMYSMLPPLLSTVQEQTGMLPPTWLGSLPAAPQNDRSQNPGQ</sequence>
<keyword evidence="4" id="KW-1185">Reference proteome</keyword>